<dbReference type="InterPro" id="IPR052169">
    <property type="entry name" value="CW_Biosynth-Accessory"/>
</dbReference>
<accession>A0A238XJU2</accession>
<dbReference type="PANTHER" id="PTHR33393">
    <property type="entry name" value="POLYGLUTAMINE SYNTHESIS ACCESSORY PROTEIN RV0574C-RELATED"/>
    <property type="match status" value="1"/>
</dbReference>
<dbReference type="AlphaFoldDB" id="A0A238XJU2"/>
<name>A0A238XJU2_9ACTN</name>
<dbReference type="Proteomes" id="UP000198403">
    <property type="component" value="Unassembled WGS sequence"/>
</dbReference>
<evidence type="ECO:0000256" key="1">
    <source>
        <dbReference type="ARBA" id="ARBA00005662"/>
    </source>
</evidence>
<dbReference type="Pfam" id="PF09587">
    <property type="entry name" value="PGA_cap"/>
    <property type="match status" value="1"/>
</dbReference>
<comment type="similarity">
    <text evidence="1">Belongs to the CapA family.</text>
</comment>
<dbReference type="EMBL" id="FZNO01000014">
    <property type="protein sequence ID" value="SNR59265.1"/>
    <property type="molecule type" value="Genomic_DNA"/>
</dbReference>
<keyword evidence="4" id="KW-1185">Reference proteome</keyword>
<sequence length="694" mass="72808">MKRWWLPLAAVFVVALAATVVVLTRSGEASGPAEDGTGLVARIVDEQGRRLARTEVRLGTGETLTTDDDGHVRAPLSGGAQLVTVTAEGHLPRTQAVAPGTPTEVRLTSDPEGTVSLRFGGDVMFGRRFYDYNDDGDRSDGLLRDGASVAEHAALLAEVRPLLEDADVTVVNYETPVADQPWVDPTQPRPPSSHPTKDYVFASAPASAQALVDSGVDVVSLGNDHVFDALAGGLDQTLATLDEAGLPHFGAGRTVGEAWTPAVIERKGQRLAFLGCTTITGTEHPIPYVAGEGQGGAAQCSTERLQREVRNARAEADVVVVMIHGGGEYEARQTEHVRQLSAVATAAGAAMVVDGHPHVVGGVRLEGGALVAETMGNLLFDQTVWPTFLSYLLRVDVRGGRPVQTTVDPTFNEGYLPRPTVGALADAAARRAVGLTPGPSAHLQPPGAVFTAAEPPPAETVEYDLDGGTVARLARGWWVQGVRGEAGSQVGMGEDLLWTGSFEDMDTDPQTDGAHGWSLSPTAQVTAAAACSGAVGVELSRSPVSTEDAIATPEHRQLVTPGAQLSLLADVRDASEGATLELRWYPDTKGGSTSTTTVSVPAGSYDEGCRQVRIDATVPEGIVAVQPMVRLPPTLDVQFAAHLAVDDVQLVQWTAPGEYGRRYPVVDIRADATLVLARDSALSDEPMAGTSASP</sequence>
<reference evidence="3 4" key="1">
    <citation type="submission" date="2017-06" db="EMBL/GenBank/DDBJ databases">
        <authorList>
            <person name="Kim H.J."/>
            <person name="Triplett B.A."/>
        </authorList>
    </citation>
    <scope>NUCLEOTIDE SEQUENCE [LARGE SCALE GENOMIC DNA]</scope>
    <source>
        <strain evidence="3 4">DSM 44272</strain>
    </source>
</reference>
<evidence type="ECO:0000313" key="4">
    <source>
        <dbReference type="Proteomes" id="UP000198403"/>
    </source>
</evidence>
<dbReference type="CDD" id="cd07381">
    <property type="entry name" value="MPP_CapA"/>
    <property type="match status" value="1"/>
</dbReference>
<dbReference type="RefSeq" id="WP_089337126.1">
    <property type="nucleotide sequence ID" value="NZ_FZNO01000014.1"/>
</dbReference>
<gene>
    <name evidence="3" type="ORF">SAMN06272737_11473</name>
</gene>
<evidence type="ECO:0000259" key="2">
    <source>
        <dbReference type="SMART" id="SM00854"/>
    </source>
</evidence>
<dbReference type="SUPFAM" id="SSF56300">
    <property type="entry name" value="Metallo-dependent phosphatases"/>
    <property type="match status" value="1"/>
</dbReference>
<protein>
    <submittedName>
        <fullName evidence="3">Poly-gamma-glutamate synthesis protein (Capsule biosynthesis protein)</fullName>
    </submittedName>
</protein>
<dbReference type="InterPro" id="IPR019079">
    <property type="entry name" value="Capsule_synth_CapA"/>
</dbReference>
<dbReference type="SMART" id="SM00854">
    <property type="entry name" value="PGA_cap"/>
    <property type="match status" value="1"/>
</dbReference>
<evidence type="ECO:0000313" key="3">
    <source>
        <dbReference type="EMBL" id="SNR59265.1"/>
    </source>
</evidence>
<dbReference type="InterPro" id="IPR029052">
    <property type="entry name" value="Metallo-depent_PP-like"/>
</dbReference>
<dbReference type="Gene3D" id="3.60.21.10">
    <property type="match status" value="1"/>
</dbReference>
<feature type="domain" description="Capsule synthesis protein CapA" evidence="2">
    <location>
        <begin position="116"/>
        <end position="382"/>
    </location>
</feature>
<dbReference type="Gene3D" id="2.60.120.260">
    <property type="entry name" value="Galactose-binding domain-like"/>
    <property type="match status" value="1"/>
</dbReference>
<organism evidence="3 4">
    <name type="scientific">Blastococcus mobilis</name>
    <dbReference type="NCBI Taxonomy" id="1938746"/>
    <lineage>
        <taxon>Bacteria</taxon>
        <taxon>Bacillati</taxon>
        <taxon>Actinomycetota</taxon>
        <taxon>Actinomycetes</taxon>
        <taxon>Geodermatophilales</taxon>
        <taxon>Geodermatophilaceae</taxon>
        <taxon>Blastococcus</taxon>
    </lineage>
</organism>
<proteinExistence type="inferred from homology"/>
<dbReference type="PANTHER" id="PTHR33393:SF13">
    <property type="entry name" value="PGA BIOSYNTHESIS PROTEIN CAPA"/>
    <property type="match status" value="1"/>
</dbReference>
<dbReference type="OrthoDB" id="9810718at2"/>